<name>A0A517Z4S3_9PLAN</name>
<gene>
    <name evidence="3" type="ORF">Mal4_18040</name>
</gene>
<keyword evidence="1" id="KW-1133">Transmembrane helix</keyword>
<sequence length="855" mass="93492" precursor="true">MNVSSRCMPSRLLIAAAICLIGIGASADDRPGRALDYRVAPVSADAGGVYAYSQGDWGVLHLQLVNRDDEPVELLCTTYFDHEPTLQYGRRVWMPAHSRLHTWHPIRVPLLDDRDQSTLPFHTQVTLQHGGREVLFEDEVGKVQSGSQLRLLRERYTTGLIGPMQEEPEGMVSPFDVVMTGRLDQQLPRRLTLLGDRNLPADESGLQTLDQLVIADDRMLEDPAAMGAIRRWLYDGGNLWVMLDQVDPALLSVLLGDESGCSVVDTVTLTSLQFTGGPDGRDVGTHEAEYERPLKLVRVILDDEQVPVLVNGWPAAFWKNCGAGRLMVTTLETTGWVRPRQENDPRSAGGQSLPTPYVPVPPFRELMGEFFLVTNEAPPVAETLEPYVREYVGYQVPSRGLVAGLLACFVCTVGGVGFWLMRIGRLERLAVIGPTAAIITAAALMLVGRQQRQAVPPTTAVLQLVRPVPGTDDVLISGTAGLYSPDAEETELAGTAGGWIQPDLSGTAGTIRRMIWTDLDRWQWENLPAPPALQTARLQAFVQTGERLTARAEFGPEGISGHFQMPGSTVPEDAVLVTSSGRIGVNLLGESRFEARSDAVLESEQYLQAGLLSDEQVRRSRLLKQILDQRRRASRTLDPTVYFWSQPWETGLQFRSQSQQVGAALVAVPLELRRPPAGTVVSLPSPLLTYREAIGPEGQLPTGLYDYRSGAWTRKSTPATAWLRVQVPQVLLPVAVETARITIRMSGPVGRLDLAVGRDAASAPLKTWIDPVGTVSLELDASDLNDLDENGGLLLRVAAGDPERPELTQPDPDGTGKISYWRIDSFDVQLQALVLPQEPETPSTLDLPAASDSSN</sequence>
<feature type="chain" id="PRO_5021973251" evidence="2">
    <location>
        <begin position="28"/>
        <end position="855"/>
    </location>
</feature>
<evidence type="ECO:0000256" key="1">
    <source>
        <dbReference type="SAM" id="Phobius"/>
    </source>
</evidence>
<keyword evidence="2" id="KW-0732">Signal</keyword>
<evidence type="ECO:0000313" key="3">
    <source>
        <dbReference type="EMBL" id="QDU37490.1"/>
    </source>
</evidence>
<organism evidence="3 4">
    <name type="scientific">Maioricimonas rarisocia</name>
    <dbReference type="NCBI Taxonomy" id="2528026"/>
    <lineage>
        <taxon>Bacteria</taxon>
        <taxon>Pseudomonadati</taxon>
        <taxon>Planctomycetota</taxon>
        <taxon>Planctomycetia</taxon>
        <taxon>Planctomycetales</taxon>
        <taxon>Planctomycetaceae</taxon>
        <taxon>Maioricimonas</taxon>
    </lineage>
</organism>
<evidence type="ECO:0000256" key="2">
    <source>
        <dbReference type="SAM" id="SignalP"/>
    </source>
</evidence>
<proteinExistence type="predicted"/>
<feature type="signal peptide" evidence="2">
    <location>
        <begin position="1"/>
        <end position="27"/>
    </location>
</feature>
<protein>
    <submittedName>
        <fullName evidence="3">Uncharacterized protein</fullName>
    </submittedName>
</protein>
<accession>A0A517Z4S3</accession>
<dbReference type="AlphaFoldDB" id="A0A517Z4S3"/>
<dbReference type="Proteomes" id="UP000320496">
    <property type="component" value="Chromosome"/>
</dbReference>
<dbReference type="EMBL" id="CP036275">
    <property type="protein sequence ID" value="QDU37490.1"/>
    <property type="molecule type" value="Genomic_DNA"/>
</dbReference>
<feature type="transmembrane region" description="Helical" evidence="1">
    <location>
        <begin position="401"/>
        <end position="421"/>
    </location>
</feature>
<keyword evidence="1" id="KW-0472">Membrane</keyword>
<evidence type="ECO:0000313" key="4">
    <source>
        <dbReference type="Proteomes" id="UP000320496"/>
    </source>
</evidence>
<keyword evidence="4" id="KW-1185">Reference proteome</keyword>
<reference evidence="3 4" key="1">
    <citation type="submission" date="2019-02" db="EMBL/GenBank/DDBJ databases">
        <title>Deep-cultivation of Planctomycetes and their phenomic and genomic characterization uncovers novel biology.</title>
        <authorList>
            <person name="Wiegand S."/>
            <person name="Jogler M."/>
            <person name="Boedeker C."/>
            <person name="Pinto D."/>
            <person name="Vollmers J."/>
            <person name="Rivas-Marin E."/>
            <person name="Kohn T."/>
            <person name="Peeters S.H."/>
            <person name="Heuer A."/>
            <person name="Rast P."/>
            <person name="Oberbeckmann S."/>
            <person name="Bunk B."/>
            <person name="Jeske O."/>
            <person name="Meyerdierks A."/>
            <person name="Storesund J.E."/>
            <person name="Kallscheuer N."/>
            <person name="Luecker S."/>
            <person name="Lage O.M."/>
            <person name="Pohl T."/>
            <person name="Merkel B.J."/>
            <person name="Hornburger P."/>
            <person name="Mueller R.-W."/>
            <person name="Bruemmer F."/>
            <person name="Labrenz M."/>
            <person name="Spormann A.M."/>
            <person name="Op den Camp H."/>
            <person name="Overmann J."/>
            <person name="Amann R."/>
            <person name="Jetten M.S.M."/>
            <person name="Mascher T."/>
            <person name="Medema M.H."/>
            <person name="Devos D.P."/>
            <person name="Kaster A.-K."/>
            <person name="Ovreas L."/>
            <person name="Rohde M."/>
            <person name="Galperin M.Y."/>
            <person name="Jogler C."/>
        </authorList>
    </citation>
    <scope>NUCLEOTIDE SEQUENCE [LARGE SCALE GENOMIC DNA]</scope>
    <source>
        <strain evidence="3 4">Mal4</strain>
    </source>
</reference>
<dbReference type="KEGG" id="mri:Mal4_18040"/>
<feature type="transmembrane region" description="Helical" evidence="1">
    <location>
        <begin position="428"/>
        <end position="448"/>
    </location>
</feature>
<keyword evidence="1" id="KW-0812">Transmembrane</keyword>